<proteinExistence type="predicted"/>
<dbReference type="OrthoDB" id="5891861at2"/>
<dbReference type="EMBL" id="PYMJ01000060">
    <property type="protein sequence ID" value="PSU43048.1"/>
    <property type="molecule type" value="Genomic_DNA"/>
</dbReference>
<evidence type="ECO:0000313" key="2">
    <source>
        <dbReference type="Proteomes" id="UP000240987"/>
    </source>
</evidence>
<name>A0A2T3J698_9GAMM</name>
<evidence type="ECO:0000313" key="1">
    <source>
        <dbReference type="EMBL" id="PSU43048.1"/>
    </source>
</evidence>
<dbReference type="Proteomes" id="UP000240987">
    <property type="component" value="Unassembled WGS sequence"/>
</dbReference>
<reference evidence="1 2" key="1">
    <citation type="submission" date="2018-01" db="EMBL/GenBank/DDBJ databases">
        <title>Whole genome sequencing of Histamine producing bacteria.</title>
        <authorList>
            <person name="Butler K."/>
        </authorList>
    </citation>
    <scope>NUCLEOTIDE SEQUENCE [LARGE SCALE GENOMIC DNA]</scope>
    <source>
        <strain evidence="1 2">JCM 12947</strain>
    </source>
</reference>
<keyword evidence="2" id="KW-1185">Reference proteome</keyword>
<sequence>MLCVLMLRMCVMTFAESSTSIPQPAPVTPNKGEYDAEYRAKRKLRKQALIELHHDVVERENQKLQGQDKPTNFTIGFRARRLLRNGDVETLPQEFARILKGCEEFIENPNRFPSLRAWCDATNNVQSRRLIAKVLACILPNTDLIGGRVGIPTEAGIRTISYDQLQEDYALRFGEFISPNSFKKAIQHLGHAGYFHSERINVCVDKKGGTVRSAAAFKQFTERFFSDLKVVRYSNICQMIIATRERQKKKGLRFFWVARRLLMEGVQQIFNASTLDDYADTTSTVFSAYQQPQQVPL</sequence>
<organism evidence="1 2">
    <name type="scientific">Photobacterium frigidiphilum</name>
    <dbReference type="NCBI Taxonomy" id="264736"/>
    <lineage>
        <taxon>Bacteria</taxon>
        <taxon>Pseudomonadati</taxon>
        <taxon>Pseudomonadota</taxon>
        <taxon>Gammaproteobacteria</taxon>
        <taxon>Vibrionales</taxon>
        <taxon>Vibrionaceae</taxon>
        <taxon>Photobacterium</taxon>
    </lineage>
</organism>
<accession>A0A2T3J698</accession>
<gene>
    <name evidence="1" type="ORF">C9J12_28405</name>
</gene>
<comment type="caution">
    <text evidence="1">The sequence shown here is derived from an EMBL/GenBank/DDBJ whole genome shotgun (WGS) entry which is preliminary data.</text>
</comment>
<protein>
    <submittedName>
        <fullName evidence="1">Uncharacterized protein</fullName>
    </submittedName>
</protein>
<dbReference type="AlphaFoldDB" id="A0A2T3J698"/>